<dbReference type="Gene3D" id="1.20.1280.50">
    <property type="match status" value="1"/>
</dbReference>
<dbReference type="InterPro" id="IPR036047">
    <property type="entry name" value="F-box-like_dom_sf"/>
</dbReference>
<dbReference type="InterPro" id="IPR050796">
    <property type="entry name" value="SCF_F-box_component"/>
</dbReference>
<feature type="domain" description="F-box" evidence="1">
    <location>
        <begin position="5"/>
        <end position="46"/>
    </location>
</feature>
<organism evidence="2 3">
    <name type="scientific">Coptis chinensis</name>
    <dbReference type="NCBI Taxonomy" id="261450"/>
    <lineage>
        <taxon>Eukaryota</taxon>
        <taxon>Viridiplantae</taxon>
        <taxon>Streptophyta</taxon>
        <taxon>Embryophyta</taxon>
        <taxon>Tracheophyta</taxon>
        <taxon>Spermatophyta</taxon>
        <taxon>Magnoliopsida</taxon>
        <taxon>Ranunculales</taxon>
        <taxon>Ranunculaceae</taxon>
        <taxon>Coptidoideae</taxon>
        <taxon>Coptis</taxon>
    </lineage>
</organism>
<dbReference type="EMBL" id="JADFTS010000006">
    <property type="protein sequence ID" value="KAF9599683.1"/>
    <property type="molecule type" value="Genomic_DNA"/>
</dbReference>
<dbReference type="SUPFAM" id="SSF81383">
    <property type="entry name" value="F-box domain"/>
    <property type="match status" value="1"/>
</dbReference>
<comment type="caution">
    <text evidence="2">The sequence shown here is derived from an EMBL/GenBank/DDBJ whole genome shotgun (WGS) entry which is preliminary data.</text>
</comment>
<evidence type="ECO:0000313" key="3">
    <source>
        <dbReference type="Proteomes" id="UP000631114"/>
    </source>
</evidence>
<dbReference type="Pfam" id="PF08268">
    <property type="entry name" value="FBA_3"/>
    <property type="match status" value="1"/>
</dbReference>
<dbReference type="OrthoDB" id="5319261at2759"/>
<dbReference type="Pfam" id="PF00646">
    <property type="entry name" value="F-box"/>
    <property type="match status" value="1"/>
</dbReference>
<evidence type="ECO:0000313" key="2">
    <source>
        <dbReference type="EMBL" id="KAF9599683.1"/>
    </source>
</evidence>
<proteinExistence type="predicted"/>
<dbReference type="PANTHER" id="PTHR31672">
    <property type="entry name" value="BNACNNG10540D PROTEIN"/>
    <property type="match status" value="1"/>
</dbReference>
<protein>
    <recommendedName>
        <fullName evidence="1">F-box domain-containing protein</fullName>
    </recommendedName>
</protein>
<dbReference type="SMART" id="SM00256">
    <property type="entry name" value="FBOX"/>
    <property type="match status" value="1"/>
</dbReference>
<dbReference type="PANTHER" id="PTHR31672:SF13">
    <property type="entry name" value="F-BOX PROTEIN CPR30-LIKE"/>
    <property type="match status" value="1"/>
</dbReference>
<dbReference type="InterPro" id="IPR013187">
    <property type="entry name" value="F-box-assoc_dom_typ3"/>
</dbReference>
<sequence>MAVCLPHDIIFDEILTRLTVKDLLRFKSVCKLWCKAIGGPCFVKAHLHRWRSLPPGYIKESAEGKILVRHPYWGKIHVRHHYCFYNDVTEEYLPINIKDIFKRGVHFDLLASCDGLLVVQVTSYRRLSNVFIDKSYYVCIDKDTSYYVCNPVIRSSKKLPLPPEIFSKAFFIYNSTVNQYMIIGWGEDWGGYLVFTFGGSKTGSWKKFSLPKPIAPDPPYMFKGWLHGVVCSLEINKTLIFLLNTTTGEAEEITLSDSCGLSQYRFLEVTGSLYLLSLACDEHYRAAWILEDWEKKKWTKLHQKTFWSCKRESCQCKLEGFGSDYSTIPKNKCLLNKYSYGTDVILNSHINSLLSIKQLSCGYLEQGDQRQNRKRKRKRQQK</sequence>
<reference evidence="2 3" key="1">
    <citation type="submission" date="2020-10" db="EMBL/GenBank/DDBJ databases">
        <title>The Coptis chinensis genome and diversification of protoberbering-type alkaloids.</title>
        <authorList>
            <person name="Wang B."/>
            <person name="Shu S."/>
            <person name="Song C."/>
            <person name="Liu Y."/>
        </authorList>
    </citation>
    <scope>NUCLEOTIDE SEQUENCE [LARGE SCALE GENOMIC DNA]</scope>
    <source>
        <strain evidence="2">HL-2020</strain>
        <tissue evidence="2">Leaf</tissue>
    </source>
</reference>
<gene>
    <name evidence="2" type="ORF">IFM89_001629</name>
</gene>
<dbReference type="InterPro" id="IPR001810">
    <property type="entry name" value="F-box_dom"/>
</dbReference>
<evidence type="ECO:0000259" key="1">
    <source>
        <dbReference type="SMART" id="SM00256"/>
    </source>
</evidence>
<name>A0A835HMM3_9MAGN</name>
<dbReference type="AlphaFoldDB" id="A0A835HMM3"/>
<accession>A0A835HMM3</accession>
<keyword evidence="3" id="KW-1185">Reference proteome</keyword>
<dbReference type="Proteomes" id="UP000631114">
    <property type="component" value="Unassembled WGS sequence"/>
</dbReference>